<reference evidence="1" key="1">
    <citation type="journal article" date="2020" name="Stud. Mycol.">
        <title>101 Dothideomycetes genomes: a test case for predicting lifestyles and emergence of pathogens.</title>
        <authorList>
            <person name="Haridas S."/>
            <person name="Albert R."/>
            <person name="Binder M."/>
            <person name="Bloem J."/>
            <person name="Labutti K."/>
            <person name="Salamov A."/>
            <person name="Andreopoulos B."/>
            <person name="Baker S."/>
            <person name="Barry K."/>
            <person name="Bills G."/>
            <person name="Bluhm B."/>
            <person name="Cannon C."/>
            <person name="Castanera R."/>
            <person name="Culley D."/>
            <person name="Daum C."/>
            <person name="Ezra D."/>
            <person name="Gonzalez J."/>
            <person name="Henrissat B."/>
            <person name="Kuo A."/>
            <person name="Liang C."/>
            <person name="Lipzen A."/>
            <person name="Lutzoni F."/>
            <person name="Magnuson J."/>
            <person name="Mondo S."/>
            <person name="Nolan M."/>
            <person name="Ohm R."/>
            <person name="Pangilinan J."/>
            <person name="Park H.-J."/>
            <person name="Ramirez L."/>
            <person name="Alfaro M."/>
            <person name="Sun H."/>
            <person name="Tritt A."/>
            <person name="Yoshinaga Y."/>
            <person name="Zwiers L.-H."/>
            <person name="Turgeon B."/>
            <person name="Goodwin S."/>
            <person name="Spatafora J."/>
            <person name="Crous P."/>
            <person name="Grigoriev I."/>
        </authorList>
    </citation>
    <scope>NUCLEOTIDE SEQUENCE</scope>
    <source>
        <strain evidence="1">CBS 123094</strain>
    </source>
</reference>
<dbReference type="AlphaFoldDB" id="A0A6A5VSL2"/>
<organism evidence="1 2">
    <name type="scientific">Amniculicola lignicola CBS 123094</name>
    <dbReference type="NCBI Taxonomy" id="1392246"/>
    <lineage>
        <taxon>Eukaryota</taxon>
        <taxon>Fungi</taxon>
        <taxon>Dikarya</taxon>
        <taxon>Ascomycota</taxon>
        <taxon>Pezizomycotina</taxon>
        <taxon>Dothideomycetes</taxon>
        <taxon>Pleosporomycetidae</taxon>
        <taxon>Pleosporales</taxon>
        <taxon>Amniculicolaceae</taxon>
        <taxon>Amniculicola</taxon>
    </lineage>
</organism>
<proteinExistence type="predicted"/>
<keyword evidence="2" id="KW-1185">Reference proteome</keyword>
<dbReference type="Proteomes" id="UP000799779">
    <property type="component" value="Unassembled WGS sequence"/>
</dbReference>
<dbReference type="EMBL" id="ML977781">
    <property type="protein sequence ID" value="KAF1992812.1"/>
    <property type="molecule type" value="Genomic_DNA"/>
</dbReference>
<dbReference type="CDD" id="cd18186">
    <property type="entry name" value="BTB_POZ_ZBTB_KLHL-like"/>
    <property type="match status" value="1"/>
</dbReference>
<name>A0A6A5VSL2_9PLEO</name>
<accession>A0A6A5VSL2</accession>
<dbReference type="OrthoDB" id="2414723at2759"/>
<evidence type="ECO:0000313" key="2">
    <source>
        <dbReference type="Proteomes" id="UP000799779"/>
    </source>
</evidence>
<protein>
    <recommendedName>
        <fullName evidence="3">BTB domain-containing protein</fullName>
    </recommendedName>
</protein>
<evidence type="ECO:0000313" key="1">
    <source>
        <dbReference type="EMBL" id="KAF1992812.1"/>
    </source>
</evidence>
<gene>
    <name evidence="1" type="ORF">P154DRAFT_540930</name>
</gene>
<sequence>MSIHTLLDFPDGSRLRAAPKTVSRSPYFRTLLSSSSPQPHQPIITDTERIIFACLLDFMSRPTVFPLFWDRQQGFDYSSFSRLPAEVDLYDVHTQYTSGHTVTNYWECGAPCQAMAKGQVQCLGPVEKDKVLVNFGRIVRVKYSALLNGTGSAECGRRGAKSIGEMHELTDAWVGDMWLEMKLQKEARASERASEYGNITQLLNTILPTPKTFRLQGLNHCVGVVNKRMYCCAPPSIHFARSGE</sequence>
<evidence type="ECO:0008006" key="3">
    <source>
        <dbReference type="Google" id="ProtNLM"/>
    </source>
</evidence>